<dbReference type="Gene3D" id="3.30.160.60">
    <property type="entry name" value="Classic Zinc Finger"/>
    <property type="match status" value="5"/>
</dbReference>
<dbReference type="GO" id="GO:1902000">
    <property type="term" value="P:homogentisate catabolic process"/>
    <property type="evidence" value="ECO:0007669"/>
    <property type="project" value="TreeGrafter"/>
</dbReference>
<feature type="compositionally biased region" description="Acidic residues" evidence="10">
    <location>
        <begin position="782"/>
        <end position="792"/>
    </location>
</feature>
<dbReference type="InterPro" id="IPR005959">
    <property type="entry name" value="Fumarylacetoacetase"/>
</dbReference>
<feature type="compositionally biased region" description="Low complexity" evidence="10">
    <location>
        <begin position="1385"/>
        <end position="1395"/>
    </location>
</feature>
<evidence type="ECO:0000256" key="6">
    <source>
        <dbReference type="ARBA" id="ARBA00023015"/>
    </source>
</evidence>
<feature type="region of interest" description="Disordered" evidence="10">
    <location>
        <begin position="344"/>
        <end position="387"/>
    </location>
</feature>
<feature type="compositionally biased region" description="Low complexity" evidence="10">
    <location>
        <begin position="1221"/>
        <end position="1231"/>
    </location>
</feature>
<dbReference type="SMART" id="SM00451">
    <property type="entry name" value="ZnF_U1"/>
    <property type="match status" value="4"/>
</dbReference>
<feature type="compositionally biased region" description="Low complexity" evidence="10">
    <location>
        <begin position="344"/>
        <end position="384"/>
    </location>
</feature>
<feature type="compositionally biased region" description="Polar residues" evidence="10">
    <location>
        <begin position="1360"/>
        <end position="1370"/>
    </location>
</feature>
<dbReference type="WBParaSite" id="SMUV_0000142501-mRNA-1">
    <property type="protein sequence ID" value="SMUV_0000142501-mRNA-1"/>
    <property type="gene ID" value="SMUV_0000142501"/>
</dbReference>
<feature type="region of interest" description="Disordered" evidence="10">
    <location>
        <begin position="1221"/>
        <end position="1260"/>
    </location>
</feature>
<organism evidence="12 13">
    <name type="scientific">Syphacia muris</name>
    <dbReference type="NCBI Taxonomy" id="451379"/>
    <lineage>
        <taxon>Eukaryota</taxon>
        <taxon>Metazoa</taxon>
        <taxon>Ecdysozoa</taxon>
        <taxon>Nematoda</taxon>
        <taxon>Chromadorea</taxon>
        <taxon>Rhabditida</taxon>
        <taxon>Spirurina</taxon>
        <taxon>Oxyuridomorpha</taxon>
        <taxon>Oxyuroidea</taxon>
        <taxon>Oxyuridae</taxon>
        <taxon>Syphacia</taxon>
    </lineage>
</organism>
<feature type="domain" description="C2H2-type" evidence="11">
    <location>
        <begin position="945"/>
        <end position="972"/>
    </location>
</feature>
<feature type="region of interest" description="Disordered" evidence="10">
    <location>
        <begin position="30"/>
        <end position="54"/>
    </location>
</feature>
<feature type="region of interest" description="Disordered" evidence="10">
    <location>
        <begin position="197"/>
        <end position="220"/>
    </location>
</feature>
<feature type="region of interest" description="Disordered" evidence="10">
    <location>
        <begin position="746"/>
        <end position="802"/>
    </location>
</feature>
<evidence type="ECO:0000256" key="7">
    <source>
        <dbReference type="ARBA" id="ARBA00023163"/>
    </source>
</evidence>
<evidence type="ECO:0000256" key="3">
    <source>
        <dbReference type="ARBA" id="ARBA00022737"/>
    </source>
</evidence>
<dbReference type="PROSITE" id="PS50157">
    <property type="entry name" value="ZINC_FINGER_C2H2_2"/>
    <property type="match status" value="8"/>
</dbReference>
<dbReference type="GO" id="GO:0003676">
    <property type="term" value="F:nucleic acid binding"/>
    <property type="evidence" value="ECO:0007669"/>
    <property type="project" value="InterPro"/>
</dbReference>
<dbReference type="GO" id="GO:0005634">
    <property type="term" value="C:nucleus"/>
    <property type="evidence" value="ECO:0007669"/>
    <property type="project" value="UniProtKB-SubCell"/>
</dbReference>
<keyword evidence="4 9" id="KW-0863">Zinc-finger</keyword>
<feature type="compositionally biased region" description="Low complexity" evidence="10">
    <location>
        <begin position="160"/>
        <end position="183"/>
    </location>
</feature>
<evidence type="ECO:0000256" key="9">
    <source>
        <dbReference type="PROSITE-ProRule" id="PRU00042"/>
    </source>
</evidence>
<dbReference type="SMART" id="SM00355">
    <property type="entry name" value="ZnF_C2H2"/>
    <property type="match status" value="10"/>
</dbReference>
<evidence type="ECO:0000256" key="2">
    <source>
        <dbReference type="ARBA" id="ARBA00022723"/>
    </source>
</evidence>
<name>A0A0N5AB99_9BILA</name>
<reference evidence="13" key="1">
    <citation type="submission" date="2017-02" db="UniProtKB">
        <authorList>
            <consortium name="WormBaseParasite"/>
        </authorList>
    </citation>
    <scope>IDENTIFICATION</scope>
</reference>
<evidence type="ECO:0000313" key="12">
    <source>
        <dbReference type="Proteomes" id="UP000046393"/>
    </source>
</evidence>
<keyword evidence="6" id="KW-0805">Transcription regulation</keyword>
<keyword evidence="2" id="KW-0479">Metal-binding</keyword>
<dbReference type="PANTHER" id="PTHR43069:SF2">
    <property type="entry name" value="FUMARYLACETOACETASE"/>
    <property type="match status" value="1"/>
</dbReference>
<evidence type="ECO:0000256" key="4">
    <source>
        <dbReference type="ARBA" id="ARBA00022771"/>
    </source>
</evidence>
<proteinExistence type="predicted"/>
<dbReference type="InterPro" id="IPR036236">
    <property type="entry name" value="Znf_C2H2_sf"/>
</dbReference>
<feature type="domain" description="C2H2-type" evidence="11">
    <location>
        <begin position="1298"/>
        <end position="1327"/>
    </location>
</feature>
<feature type="domain" description="C2H2-type" evidence="11">
    <location>
        <begin position="979"/>
        <end position="1007"/>
    </location>
</feature>
<evidence type="ECO:0000259" key="11">
    <source>
        <dbReference type="PROSITE" id="PS50157"/>
    </source>
</evidence>
<feature type="region of interest" description="Disordered" evidence="10">
    <location>
        <begin position="839"/>
        <end position="859"/>
    </location>
</feature>
<dbReference type="FunFam" id="3.30.160.60:FF:000594">
    <property type="entry name" value="Transcription factor HIVEP2"/>
    <property type="match status" value="1"/>
</dbReference>
<feature type="compositionally biased region" description="Polar residues" evidence="10">
    <location>
        <begin position="257"/>
        <end position="276"/>
    </location>
</feature>
<feature type="compositionally biased region" description="Basic and acidic residues" evidence="10">
    <location>
        <begin position="882"/>
        <end position="899"/>
    </location>
</feature>
<feature type="region of interest" description="Disordered" evidence="10">
    <location>
        <begin position="245"/>
        <end position="281"/>
    </location>
</feature>
<feature type="region of interest" description="Disordered" evidence="10">
    <location>
        <begin position="154"/>
        <end position="183"/>
    </location>
</feature>
<keyword evidence="3" id="KW-0677">Repeat</keyword>
<evidence type="ECO:0000256" key="5">
    <source>
        <dbReference type="ARBA" id="ARBA00022833"/>
    </source>
</evidence>
<dbReference type="GO" id="GO:0006572">
    <property type="term" value="P:L-tyrosine catabolic process"/>
    <property type="evidence" value="ECO:0007669"/>
    <property type="project" value="TreeGrafter"/>
</dbReference>
<dbReference type="GO" id="GO:0004334">
    <property type="term" value="F:fumarylacetoacetase activity"/>
    <property type="evidence" value="ECO:0007669"/>
    <property type="project" value="InterPro"/>
</dbReference>
<feature type="region of interest" description="Disordered" evidence="10">
    <location>
        <begin position="882"/>
        <end position="903"/>
    </location>
</feature>
<evidence type="ECO:0000256" key="1">
    <source>
        <dbReference type="ARBA" id="ARBA00004123"/>
    </source>
</evidence>
<dbReference type="SUPFAM" id="SSF57667">
    <property type="entry name" value="beta-beta-alpha zinc fingers"/>
    <property type="match status" value="4"/>
</dbReference>
<dbReference type="Proteomes" id="UP000046393">
    <property type="component" value="Unplaced"/>
</dbReference>
<feature type="domain" description="C2H2-type" evidence="11">
    <location>
        <begin position="1031"/>
        <end position="1060"/>
    </location>
</feature>
<feature type="domain" description="C2H2-type" evidence="11">
    <location>
        <begin position="1478"/>
        <end position="1500"/>
    </location>
</feature>
<evidence type="ECO:0000313" key="13">
    <source>
        <dbReference type="WBParaSite" id="SMUV_0000142501-mRNA-1"/>
    </source>
</evidence>
<dbReference type="Pfam" id="PF00096">
    <property type="entry name" value="zf-C2H2"/>
    <property type="match status" value="4"/>
</dbReference>
<dbReference type="GO" id="GO:0006559">
    <property type="term" value="P:L-phenylalanine catabolic process"/>
    <property type="evidence" value="ECO:0007669"/>
    <property type="project" value="TreeGrafter"/>
</dbReference>
<dbReference type="PROSITE" id="PS00028">
    <property type="entry name" value="ZINC_FINGER_C2H2_1"/>
    <property type="match status" value="8"/>
</dbReference>
<feature type="region of interest" description="Disordered" evidence="10">
    <location>
        <begin position="1360"/>
        <end position="1401"/>
    </location>
</feature>
<dbReference type="FunFam" id="3.30.160.60:FF:000145">
    <property type="entry name" value="Zinc finger protein 574"/>
    <property type="match status" value="1"/>
</dbReference>
<keyword evidence="8" id="KW-0539">Nucleus</keyword>
<feature type="domain" description="C2H2-type" evidence="11">
    <location>
        <begin position="727"/>
        <end position="756"/>
    </location>
</feature>
<evidence type="ECO:0000256" key="8">
    <source>
        <dbReference type="ARBA" id="ARBA00023242"/>
    </source>
</evidence>
<dbReference type="PANTHER" id="PTHR43069">
    <property type="entry name" value="FUMARYLACETOACETASE"/>
    <property type="match status" value="1"/>
</dbReference>
<feature type="domain" description="C2H2-type" evidence="11">
    <location>
        <begin position="1450"/>
        <end position="1477"/>
    </location>
</feature>
<dbReference type="InterPro" id="IPR013087">
    <property type="entry name" value="Znf_C2H2_type"/>
</dbReference>
<feature type="domain" description="C2H2-type" evidence="11">
    <location>
        <begin position="699"/>
        <end position="726"/>
    </location>
</feature>
<accession>A0A0N5AB99</accession>
<comment type="subcellular location">
    <subcellularLocation>
        <location evidence="1">Nucleus</location>
    </subcellularLocation>
</comment>
<dbReference type="STRING" id="451379.A0A0N5AB99"/>
<protein>
    <submittedName>
        <fullName evidence="13">C2H2-type domain-containing protein</fullName>
    </submittedName>
</protein>
<dbReference type="InterPro" id="IPR003604">
    <property type="entry name" value="Matrin/U1-like-C_Znf_C2H2"/>
</dbReference>
<dbReference type="Pfam" id="PF12874">
    <property type="entry name" value="zf-met"/>
    <property type="match status" value="1"/>
</dbReference>
<keyword evidence="5" id="KW-0862">Zinc</keyword>
<sequence>MAFVSGGGGLGGAAGNVPSAASANAGVGIPTIRSQEGRPDSPRTGLPQTQVNSPLVQLQDPTQVLYSQLMTNQFFQNILAQASLLQPAAAPIALANAASGLAAQAVQGAVPGPLLLPNQQLLQFLMNQQLAAQMLQQPQVNSFNSPQPIQLRLSNATASQSQQHQVQQQSQQPQQQLQQHLQQQQAFLNEQSCHNSAHEKLCPSGSPQNSASEGRNVGGLTTAESFGEHINRLITENEAILEQNPGRVKRRNYHKQVGQQSSFDIDSGGRSQSNSPGIAREGRSCLPRQYLLAGGSITNGQPILRVSDRSHSCPFCLLKFNNEAALDSHESRCSKRPEVQNLHLQPSHSSQGPSGSDTPIPQASVISSSSARKPSISSPSPSGSEYRSLKRRILDSFQQHDEEQTRTANKAPKIEVVKQEVVEPSSSIASNTPLSVEQLQRVIESHMVENAVMLSTPSGPVQSVEAQSRIANQDLIREIQFSRVFQTATTSHDSSKPYVLTLTQSSTIQQESSSTEAPRRKDRLRNICNETYTCINRIQPFASEHQGKQSQFSKWPQGPPGDSKFLLYLGSCSTKPRAGEKNPLRYTIAKVELSQMKFTHSSVYDYAVKVTATATAATPVANSTTATEAATATTAASTTTTTASATATTTAATTNFKKPVTESKGIKATEMNSLKQQIVGGYRTDEFYVYVRGRGRGRYVCDRCGIRCKKPSMLKKHLKSHTDIRPFTCAHCNFSFKTKGNLTKHLQSKAHRRKITEQQKESDGVEPEADASLKPVKTDPLDAYDDDDGSSDEEAHKQPEPYVVGKLSCRRFGQENIILGREAHTPPSSWVQGREENNFGEESLSYPKQPHSAPPAFHYSPEVKKRNKVCFNGNKLAEKDASTISDDKVESNDEVEAGRKNQVLSGSDNISTMLVPSSENFLYPASTSNVTKHSSVGAYLVKEEMICKMCGKSFRKPTELSLHVQTHMLEQQSARIRSYQCTECKQTLRSRSLLAKHIEAAHGNIDKRKMEMNDSDVEENTSNISQSPRSFMCMDCNIGFRKHGVLAKHFRSKTHIMKLESLGKLPENALALITRKESGALLNDIDTTDSEKARASLYDIVTSLRESSSLECHEQMVQSPGPPPTTCYGFSSFKRSPGPLPYFCAIGKKSPSVLNGKRSESFLVRQEKRTDNFVNNQRHLDETTSKACSANVWIPPKAELPLVLDRQSIDIVVPVKPVADSSALSDNSSSIRSDEGNSDGAARSESSTPTLRPLTGTAPSPLDTSTRCNFCDVTYDTPFDLQVHLHADHISILDGKDFLCPKKHCGKLYPNRDNLRLHIAAHYRDAANLNCENREDGDVPLTVISDSDSAGLHRRLVGTNSSQHANSAPNHSPGVPEESHTVVCSKSLSTSSDGSTPCDANLHSNNKISKLVQGLSYDRNGNNVAANVNGVPDCALQKQQNSLDNRILALPCSMCGVKFGDAIVLQEHWLCHVKARPHICKVCDAAFTTAEALDTHLLTHPKCVRFTFSGIEYDV</sequence>
<keyword evidence="12" id="KW-1185">Reference proteome</keyword>
<dbReference type="GO" id="GO:0008270">
    <property type="term" value="F:zinc ion binding"/>
    <property type="evidence" value="ECO:0007669"/>
    <property type="project" value="UniProtKB-KW"/>
</dbReference>
<evidence type="ECO:0000256" key="10">
    <source>
        <dbReference type="SAM" id="MobiDB-lite"/>
    </source>
</evidence>
<keyword evidence="7" id="KW-0804">Transcription</keyword>